<proteinExistence type="predicted"/>
<protein>
    <submittedName>
        <fullName evidence="1">Uncharacterized protein</fullName>
    </submittedName>
</protein>
<organism evidence="1 2">
    <name type="scientific">Pseudaestuariivita atlantica</name>
    <dbReference type="NCBI Taxonomy" id="1317121"/>
    <lineage>
        <taxon>Bacteria</taxon>
        <taxon>Pseudomonadati</taxon>
        <taxon>Pseudomonadota</taxon>
        <taxon>Alphaproteobacteria</taxon>
        <taxon>Rhodobacterales</taxon>
        <taxon>Paracoccaceae</taxon>
        <taxon>Pseudaestuariivita</taxon>
    </lineage>
</organism>
<evidence type="ECO:0000313" key="2">
    <source>
        <dbReference type="Proteomes" id="UP000036938"/>
    </source>
</evidence>
<dbReference type="EMBL" id="AQQZ01000002">
    <property type="protein sequence ID" value="KNG94563.1"/>
    <property type="molecule type" value="Genomic_DNA"/>
</dbReference>
<dbReference type="RefSeq" id="WP_050529533.1">
    <property type="nucleotide sequence ID" value="NZ_AQQZ01000002.1"/>
</dbReference>
<accession>A0A0L1JT37</accession>
<dbReference type="STRING" id="1317121.ATO11_03905"/>
<comment type="caution">
    <text evidence="1">The sequence shown here is derived from an EMBL/GenBank/DDBJ whole genome shotgun (WGS) entry which is preliminary data.</text>
</comment>
<reference evidence="1 2" key="1">
    <citation type="journal article" date="2015" name="Int. J. Syst. Evol. Microbiol.">
        <title>Aestuariivita atlantica sp. nov., isolated from deep sea sediment of the Atlantic Ocean.</title>
        <authorList>
            <person name="Li G."/>
            <person name="Lai Q."/>
            <person name="Du Y."/>
            <person name="Liu X."/>
            <person name="Sun F."/>
            <person name="Shao Z."/>
        </authorList>
    </citation>
    <scope>NUCLEOTIDE SEQUENCE [LARGE SCALE GENOMIC DNA]</scope>
    <source>
        <strain evidence="1 2">22II-S11-z3</strain>
    </source>
</reference>
<dbReference type="AlphaFoldDB" id="A0A0L1JT37"/>
<evidence type="ECO:0000313" key="1">
    <source>
        <dbReference type="EMBL" id="KNG94563.1"/>
    </source>
</evidence>
<keyword evidence="2" id="KW-1185">Reference proteome</keyword>
<name>A0A0L1JT37_9RHOB</name>
<sequence>MSKDAFDTGGQGVVLRPGMQLAWGDNHEFAAPVVRFFHDDHGFLQIVTTCAVPLGCEVFAEAEDGAFVRVGQTTEQVYRHEAYRQVKVDPNVRCEDPYVEEPFHARTPRIASPLRTFLHEVSASIGFLAATDIAVEVSMPGSDGRDSARTFTASILRFYETDNAGQHAIILGQHLIDEALRTAGIAVAINEEEGYAVLAPPIDMTESTFEYEDAAHVAAYAVSGASFEDPETGLLFSDGTSVAAEPTEEDIALTMQNAMARKAEDDRREAAA</sequence>
<gene>
    <name evidence="1" type="ORF">ATO11_03905</name>
</gene>
<dbReference type="Proteomes" id="UP000036938">
    <property type="component" value="Unassembled WGS sequence"/>
</dbReference>